<dbReference type="InterPro" id="IPR003593">
    <property type="entry name" value="AAA+_ATPase"/>
</dbReference>
<keyword evidence="3" id="KW-0547">Nucleotide-binding</keyword>
<dbReference type="EMBL" id="WOAA01000029">
    <property type="protein sequence ID" value="MUG68572.1"/>
    <property type="molecule type" value="Genomic_DNA"/>
</dbReference>
<dbReference type="CDD" id="cd03257">
    <property type="entry name" value="ABC_NikE_OppD_transporters"/>
    <property type="match status" value="1"/>
</dbReference>
<dbReference type="InterPro" id="IPR013563">
    <property type="entry name" value="Oligopep_ABC_C"/>
</dbReference>
<dbReference type="PANTHER" id="PTHR43776:SF7">
    <property type="entry name" value="D,D-DIPEPTIDE TRANSPORT ATP-BINDING PROTEIN DDPF-RELATED"/>
    <property type="match status" value="1"/>
</dbReference>
<evidence type="ECO:0000313" key="7">
    <source>
        <dbReference type="Proteomes" id="UP000435177"/>
    </source>
</evidence>
<proteinExistence type="inferred from homology"/>
<accession>A0ABW9T6Q5</accession>
<dbReference type="InterPro" id="IPR017871">
    <property type="entry name" value="ABC_transporter-like_CS"/>
</dbReference>
<sequence>MSEPLLQVEHLKKYYPIERKWFGKQGAVVKAVDDISFSVMQGETFGLVGESGCGKSTTGRALLRLIEPTGGQVRFDGTELTALSAKELRMKRRDMQIVFQDPFSSLDPRHTVQRILEEPLIVHGIGDRQERQRMIRELTDVVGLAQSHLQRYPHQFSGGQRQRIGIARALSLRPKLIVADEPVSALDVSIQSQVINLLQDLQEEFGLTYLFIAHDLSVVKHISDRIAVMYLGRIIEIAEKDKLYSAPRHPYTQALLSAVPEPDPDMRRARILLQGEVPSPADAPVGCAFHTRCPKVMDICRARRPELAETGEGHLAACHLYPDTLQEDERIHS</sequence>
<evidence type="ECO:0000259" key="5">
    <source>
        <dbReference type="PROSITE" id="PS50893"/>
    </source>
</evidence>
<name>A0ABW9T6Q5_9BACL</name>
<dbReference type="InterPro" id="IPR003439">
    <property type="entry name" value="ABC_transporter-like_ATP-bd"/>
</dbReference>
<dbReference type="Pfam" id="PF00005">
    <property type="entry name" value="ABC_tran"/>
    <property type="match status" value="1"/>
</dbReference>
<protein>
    <submittedName>
        <fullName evidence="6">Dipeptide ABC transporter ATP-binding protein</fullName>
    </submittedName>
</protein>
<dbReference type="InterPro" id="IPR027417">
    <property type="entry name" value="P-loop_NTPase"/>
</dbReference>
<dbReference type="NCBIfam" id="TIGR01727">
    <property type="entry name" value="oligo_HPY"/>
    <property type="match status" value="1"/>
</dbReference>
<dbReference type="NCBIfam" id="NF008453">
    <property type="entry name" value="PRK11308.1"/>
    <property type="match status" value="1"/>
</dbReference>
<dbReference type="PANTHER" id="PTHR43776">
    <property type="entry name" value="TRANSPORT ATP-BINDING PROTEIN"/>
    <property type="match status" value="1"/>
</dbReference>
<dbReference type="Proteomes" id="UP000435177">
    <property type="component" value="Unassembled WGS sequence"/>
</dbReference>
<dbReference type="SUPFAM" id="SSF52540">
    <property type="entry name" value="P-loop containing nucleoside triphosphate hydrolases"/>
    <property type="match status" value="1"/>
</dbReference>
<keyword evidence="2" id="KW-0813">Transport</keyword>
<gene>
    <name evidence="6" type="ORF">GNP94_21600</name>
</gene>
<evidence type="ECO:0000256" key="2">
    <source>
        <dbReference type="ARBA" id="ARBA00022448"/>
    </source>
</evidence>
<evidence type="ECO:0000256" key="3">
    <source>
        <dbReference type="ARBA" id="ARBA00022741"/>
    </source>
</evidence>
<keyword evidence="7" id="KW-1185">Reference proteome</keyword>
<feature type="domain" description="ABC transporter" evidence="5">
    <location>
        <begin position="6"/>
        <end position="256"/>
    </location>
</feature>
<dbReference type="SMART" id="SM00382">
    <property type="entry name" value="AAA"/>
    <property type="match status" value="1"/>
</dbReference>
<keyword evidence="4 6" id="KW-0067">ATP-binding</keyword>
<dbReference type="PROSITE" id="PS00211">
    <property type="entry name" value="ABC_TRANSPORTER_1"/>
    <property type="match status" value="1"/>
</dbReference>
<dbReference type="InterPro" id="IPR050319">
    <property type="entry name" value="ABC_transp_ATP-bind"/>
</dbReference>
<dbReference type="Pfam" id="PF08352">
    <property type="entry name" value="oligo_HPY"/>
    <property type="match status" value="1"/>
</dbReference>
<dbReference type="PROSITE" id="PS50893">
    <property type="entry name" value="ABC_TRANSPORTER_2"/>
    <property type="match status" value="1"/>
</dbReference>
<comment type="similarity">
    <text evidence="1">Belongs to the ABC transporter superfamily.</text>
</comment>
<dbReference type="Gene3D" id="3.40.50.300">
    <property type="entry name" value="P-loop containing nucleotide triphosphate hydrolases"/>
    <property type="match status" value="1"/>
</dbReference>
<dbReference type="GO" id="GO:0005524">
    <property type="term" value="F:ATP binding"/>
    <property type="evidence" value="ECO:0007669"/>
    <property type="project" value="UniProtKB-KW"/>
</dbReference>
<evidence type="ECO:0000313" key="6">
    <source>
        <dbReference type="EMBL" id="MUG68572.1"/>
    </source>
</evidence>
<organism evidence="6 7">
    <name type="scientific">Paenibacillus campinasensis</name>
    <dbReference type="NCBI Taxonomy" id="66347"/>
    <lineage>
        <taxon>Bacteria</taxon>
        <taxon>Bacillati</taxon>
        <taxon>Bacillota</taxon>
        <taxon>Bacilli</taxon>
        <taxon>Bacillales</taxon>
        <taxon>Paenibacillaceae</taxon>
        <taxon>Paenibacillus</taxon>
    </lineage>
</organism>
<comment type="caution">
    <text evidence="6">The sequence shown here is derived from an EMBL/GenBank/DDBJ whole genome shotgun (WGS) entry which is preliminary data.</text>
</comment>
<evidence type="ECO:0000256" key="4">
    <source>
        <dbReference type="ARBA" id="ARBA00022840"/>
    </source>
</evidence>
<evidence type="ECO:0000256" key="1">
    <source>
        <dbReference type="ARBA" id="ARBA00005417"/>
    </source>
</evidence>
<dbReference type="RefSeq" id="WP_155618977.1">
    <property type="nucleotide sequence ID" value="NZ_WOAA01000029.1"/>
</dbReference>
<reference evidence="6 7" key="1">
    <citation type="submission" date="2019-11" db="EMBL/GenBank/DDBJ databases">
        <title>Draft genome sequences of five Paenibacillus species of dairy origin.</title>
        <authorList>
            <person name="Olajide A.M."/>
            <person name="Chen S."/>
            <person name="Lapointe G."/>
        </authorList>
    </citation>
    <scope>NUCLEOTIDE SEQUENCE [LARGE SCALE GENOMIC DNA]</scope>
    <source>
        <strain evidence="6 7">3CS1</strain>
    </source>
</reference>